<reference evidence="9 10" key="1">
    <citation type="journal article" date="2015" name="J. Biotechnol.">
        <title>Complete genome sequence of Paenibacillus beijingensis 7188(T) (=DSM 24997(T)), a novel rhizobacterium from jujube garden soil.</title>
        <authorList>
            <person name="Kwak Y."/>
            <person name="Shin J.H."/>
        </authorList>
    </citation>
    <scope>NUCLEOTIDE SEQUENCE [LARGE SCALE GENOMIC DNA]</scope>
    <source>
        <strain evidence="9 10">DSM 24997</strain>
    </source>
</reference>
<keyword evidence="1" id="KW-1003">Cell membrane</keyword>
<feature type="region of interest" description="Disordered" evidence="6">
    <location>
        <begin position="108"/>
        <end position="129"/>
    </location>
</feature>
<dbReference type="EMBL" id="CP011058">
    <property type="protein sequence ID" value="AJY74070.1"/>
    <property type="molecule type" value="Genomic_DNA"/>
</dbReference>
<evidence type="ECO:0000256" key="5">
    <source>
        <dbReference type="SAM" id="Coils"/>
    </source>
</evidence>
<protein>
    <recommendedName>
        <fullName evidence="8">Lipopolysaccharide assembly protein A domain-containing protein</fullName>
    </recommendedName>
</protein>
<dbReference type="HOGENOM" id="CLU_152529_0_0_9"/>
<evidence type="ECO:0000313" key="9">
    <source>
        <dbReference type="EMBL" id="AJY74070.1"/>
    </source>
</evidence>
<dbReference type="PANTHER" id="PTHR41335:SF1">
    <property type="entry name" value="MEMBRANE PROTEIN"/>
    <property type="match status" value="1"/>
</dbReference>
<feature type="domain" description="Lipopolysaccharide assembly protein A" evidence="8">
    <location>
        <begin position="24"/>
        <end position="84"/>
    </location>
</feature>
<reference evidence="10" key="2">
    <citation type="submission" date="2015-03" db="EMBL/GenBank/DDBJ databases">
        <title>Genome sequence of Paenibacillus beijingensis strain DSM 24997T.</title>
        <authorList>
            <person name="Kwak Y."/>
            <person name="Shin J.-H."/>
        </authorList>
    </citation>
    <scope>NUCLEOTIDE SEQUENCE [LARGE SCALE GENOMIC DNA]</scope>
    <source>
        <strain evidence="10">DSM 24997</strain>
    </source>
</reference>
<keyword evidence="5" id="KW-0175">Coiled coil</keyword>
<dbReference type="KEGG" id="pbj:VN24_04960"/>
<evidence type="ECO:0000256" key="2">
    <source>
        <dbReference type="ARBA" id="ARBA00022692"/>
    </source>
</evidence>
<gene>
    <name evidence="9" type="ORF">VN24_04960</name>
</gene>
<evidence type="ECO:0000313" key="10">
    <source>
        <dbReference type="Proteomes" id="UP000032633"/>
    </source>
</evidence>
<dbReference type="PATRIC" id="fig|1126833.4.peg.1097"/>
<dbReference type="OrthoDB" id="2990728at2"/>
<name>A0A0D5NFZ6_9BACL</name>
<dbReference type="InterPro" id="IPR010445">
    <property type="entry name" value="LapA_dom"/>
</dbReference>
<accession>A0A0D5NFZ6</accession>
<dbReference type="Pfam" id="PF06305">
    <property type="entry name" value="LapA_dom"/>
    <property type="match status" value="1"/>
</dbReference>
<dbReference type="GO" id="GO:0005886">
    <property type="term" value="C:plasma membrane"/>
    <property type="evidence" value="ECO:0007669"/>
    <property type="project" value="InterPro"/>
</dbReference>
<keyword evidence="2 7" id="KW-0812">Transmembrane</keyword>
<dbReference type="PANTHER" id="PTHR41335">
    <property type="entry name" value="MEMBRANE PROTEIN-RELATED"/>
    <property type="match status" value="1"/>
</dbReference>
<feature type="coiled-coil region" evidence="5">
    <location>
        <begin position="64"/>
        <end position="91"/>
    </location>
</feature>
<organism evidence="9 10">
    <name type="scientific">Paenibacillus beijingensis</name>
    <dbReference type="NCBI Taxonomy" id="1126833"/>
    <lineage>
        <taxon>Bacteria</taxon>
        <taxon>Bacillati</taxon>
        <taxon>Bacillota</taxon>
        <taxon>Bacilli</taxon>
        <taxon>Bacillales</taxon>
        <taxon>Paenibacillaceae</taxon>
        <taxon>Paenibacillus</taxon>
    </lineage>
</organism>
<feature type="transmembrane region" description="Helical" evidence="7">
    <location>
        <begin position="37"/>
        <end position="62"/>
    </location>
</feature>
<sequence length="129" mass="13780">MKTQWFLILALLFALVIAIFAVINVEPVGVNFLYKTTQIPLILVILASALLSGLMVGMFGIIRIFRLQRTIRSLEKQVAELKLEIVAGEEAAAGAALGTPVYSAADNDGELRGGSSQFDRESGKAGANS</sequence>
<dbReference type="RefSeq" id="WP_045669506.1">
    <property type="nucleotide sequence ID" value="NZ_CP011058.1"/>
</dbReference>
<evidence type="ECO:0000256" key="6">
    <source>
        <dbReference type="SAM" id="MobiDB-lite"/>
    </source>
</evidence>
<keyword evidence="3 7" id="KW-1133">Transmembrane helix</keyword>
<dbReference type="Proteomes" id="UP000032633">
    <property type="component" value="Chromosome"/>
</dbReference>
<keyword evidence="10" id="KW-1185">Reference proteome</keyword>
<evidence type="ECO:0000256" key="3">
    <source>
        <dbReference type="ARBA" id="ARBA00022989"/>
    </source>
</evidence>
<evidence type="ECO:0000256" key="4">
    <source>
        <dbReference type="ARBA" id="ARBA00023136"/>
    </source>
</evidence>
<dbReference type="STRING" id="1126833.VN24_04960"/>
<evidence type="ECO:0000256" key="1">
    <source>
        <dbReference type="ARBA" id="ARBA00022475"/>
    </source>
</evidence>
<evidence type="ECO:0000259" key="8">
    <source>
        <dbReference type="Pfam" id="PF06305"/>
    </source>
</evidence>
<dbReference type="AlphaFoldDB" id="A0A0D5NFZ6"/>
<evidence type="ECO:0000256" key="7">
    <source>
        <dbReference type="SAM" id="Phobius"/>
    </source>
</evidence>
<keyword evidence="4 7" id="KW-0472">Membrane</keyword>
<proteinExistence type="predicted"/>